<dbReference type="GO" id="GO:0006362">
    <property type="term" value="P:transcription elongation by RNA polymerase I"/>
    <property type="evidence" value="ECO:0007669"/>
    <property type="project" value="TreeGrafter"/>
</dbReference>
<feature type="domain" description="RNA polymerase Rpb5 N-terminal" evidence="7">
    <location>
        <begin position="6"/>
        <end position="75"/>
    </location>
</feature>
<evidence type="ECO:0000313" key="9">
    <source>
        <dbReference type="Proteomes" id="UP000310158"/>
    </source>
</evidence>
<dbReference type="InterPro" id="IPR005571">
    <property type="entry name" value="RNA_pol_Rpb5_N"/>
</dbReference>
<feature type="domain" description="RNA polymerase Rpb5 N-terminal" evidence="7">
    <location>
        <begin position="76"/>
        <end position="116"/>
    </location>
</feature>
<protein>
    <recommendedName>
        <fullName evidence="2">DNA-directed RNA polymerases I, II, and III subunit RPABC1</fullName>
    </recommendedName>
</protein>
<dbReference type="GO" id="GO:0005736">
    <property type="term" value="C:RNA polymerase I complex"/>
    <property type="evidence" value="ECO:0007669"/>
    <property type="project" value="TreeGrafter"/>
</dbReference>
<evidence type="ECO:0000259" key="6">
    <source>
        <dbReference type="Pfam" id="PF01191"/>
    </source>
</evidence>
<keyword evidence="4" id="KW-0539">Nucleus</keyword>
<comment type="similarity">
    <text evidence="5">Belongs to the archaeal Rpo5/eukaryotic RPB5 RNA polymerase subunit family.</text>
</comment>
<dbReference type="SUPFAM" id="SSF55287">
    <property type="entry name" value="RPB5-like RNA polymerase subunit"/>
    <property type="match status" value="1"/>
</dbReference>
<dbReference type="GO" id="GO:0005666">
    <property type="term" value="C:RNA polymerase III complex"/>
    <property type="evidence" value="ECO:0007669"/>
    <property type="project" value="TreeGrafter"/>
</dbReference>
<comment type="subcellular location">
    <subcellularLocation>
        <location evidence="1">Nucleus</location>
    </subcellularLocation>
</comment>
<evidence type="ECO:0000259" key="7">
    <source>
        <dbReference type="Pfam" id="PF03871"/>
    </source>
</evidence>
<keyword evidence="9" id="KW-1185">Reference proteome</keyword>
<dbReference type="SUPFAM" id="SSF53036">
    <property type="entry name" value="Eukaryotic RPB5 N-terminal domain"/>
    <property type="match status" value="1"/>
</dbReference>
<evidence type="ECO:0000256" key="4">
    <source>
        <dbReference type="ARBA" id="ARBA00023242"/>
    </source>
</evidence>
<evidence type="ECO:0000313" key="8">
    <source>
        <dbReference type="EMBL" id="THH18125.1"/>
    </source>
</evidence>
<organism evidence="8 9">
    <name type="scientific">Bondarzewia mesenterica</name>
    <dbReference type="NCBI Taxonomy" id="1095465"/>
    <lineage>
        <taxon>Eukaryota</taxon>
        <taxon>Fungi</taxon>
        <taxon>Dikarya</taxon>
        <taxon>Basidiomycota</taxon>
        <taxon>Agaricomycotina</taxon>
        <taxon>Agaricomycetes</taxon>
        <taxon>Russulales</taxon>
        <taxon>Bondarzewiaceae</taxon>
        <taxon>Bondarzewia</taxon>
    </lineage>
</organism>
<dbReference type="GO" id="GO:0005665">
    <property type="term" value="C:RNA polymerase II, core complex"/>
    <property type="evidence" value="ECO:0007669"/>
    <property type="project" value="TreeGrafter"/>
</dbReference>
<evidence type="ECO:0000256" key="5">
    <source>
        <dbReference type="ARBA" id="ARBA00025765"/>
    </source>
</evidence>
<dbReference type="GO" id="GO:0003899">
    <property type="term" value="F:DNA-directed RNA polymerase activity"/>
    <property type="evidence" value="ECO:0007669"/>
    <property type="project" value="InterPro"/>
</dbReference>
<sequence>MSEGDDVAKLWKVNRTIHELVRDRGFQVSDDEVNMDLATFKSMYASSGESVEYAQLSSSTLSRRYRTQYLPMRFLETQSRNQLNFFTNSSTNAADQIFVFFSDEKSVGVKTMRKLLSILDEKQINRGVIIFPGTMTSSARKADHTQVILAMQNKFKLEEFAEADLLVNITHHKLVPRHEVLSLEEKKTFVRAISTKGDSAAAHTVSRPNCPILWA</sequence>
<dbReference type="EMBL" id="SGPL01000086">
    <property type="protein sequence ID" value="THH18125.1"/>
    <property type="molecule type" value="Genomic_DNA"/>
</dbReference>
<dbReference type="Proteomes" id="UP000310158">
    <property type="component" value="Unassembled WGS sequence"/>
</dbReference>
<reference evidence="8 9" key="1">
    <citation type="submission" date="2019-02" db="EMBL/GenBank/DDBJ databases">
        <title>Genome sequencing of the rare red list fungi Bondarzewia mesenterica.</title>
        <authorList>
            <person name="Buettner E."/>
            <person name="Kellner H."/>
        </authorList>
    </citation>
    <scope>NUCLEOTIDE SEQUENCE [LARGE SCALE GENOMIC DNA]</scope>
    <source>
        <strain evidence="8 9">DSM 108281</strain>
    </source>
</reference>
<proteinExistence type="inferred from homology"/>
<dbReference type="PIRSF" id="PIRSF000747">
    <property type="entry name" value="RPB5"/>
    <property type="match status" value="1"/>
</dbReference>
<evidence type="ECO:0000256" key="3">
    <source>
        <dbReference type="ARBA" id="ARBA00023163"/>
    </source>
</evidence>
<dbReference type="InterPro" id="IPR014381">
    <property type="entry name" value="Arch_Rpo5/euc_Rpb5"/>
</dbReference>
<dbReference type="InterPro" id="IPR000783">
    <property type="entry name" value="RNA_pol_subH/Rpb5_C"/>
</dbReference>
<dbReference type="GO" id="GO:0006366">
    <property type="term" value="P:transcription by RNA polymerase II"/>
    <property type="evidence" value="ECO:0007669"/>
    <property type="project" value="TreeGrafter"/>
</dbReference>
<dbReference type="Gene3D" id="3.40.1340.10">
    <property type="entry name" value="RNA polymerase, Rpb5, N-terminal domain"/>
    <property type="match status" value="1"/>
</dbReference>
<name>A0A4S4M017_9AGAM</name>
<dbReference type="GO" id="GO:0042797">
    <property type="term" value="P:tRNA transcription by RNA polymerase III"/>
    <property type="evidence" value="ECO:0007669"/>
    <property type="project" value="TreeGrafter"/>
</dbReference>
<comment type="caution">
    <text evidence="8">The sequence shown here is derived from an EMBL/GenBank/DDBJ whole genome shotgun (WGS) entry which is preliminary data.</text>
</comment>
<keyword evidence="3" id="KW-0804">Transcription</keyword>
<accession>A0A4S4M017</accession>
<dbReference type="AlphaFoldDB" id="A0A4S4M017"/>
<feature type="domain" description="RNA polymerase subunit H/Rpb5 C-terminal" evidence="6">
    <location>
        <begin position="167"/>
        <end position="195"/>
    </location>
</feature>
<evidence type="ECO:0000256" key="2">
    <source>
        <dbReference type="ARBA" id="ARBA00020809"/>
    </source>
</evidence>
<dbReference type="InterPro" id="IPR036710">
    <property type="entry name" value="RNA_pol_Rpb5_N_sf"/>
</dbReference>
<gene>
    <name evidence="8" type="ORF">EW146_g2811</name>
</gene>
<dbReference type="Pfam" id="PF01191">
    <property type="entry name" value="RNA_pol_Rpb5_C"/>
    <property type="match status" value="1"/>
</dbReference>
<dbReference type="GO" id="GO:0003677">
    <property type="term" value="F:DNA binding"/>
    <property type="evidence" value="ECO:0007669"/>
    <property type="project" value="InterPro"/>
</dbReference>
<dbReference type="Gene3D" id="3.90.940.20">
    <property type="entry name" value="RPB5-like RNA polymerase subunit"/>
    <property type="match status" value="1"/>
</dbReference>
<dbReference type="PANTHER" id="PTHR10535">
    <property type="entry name" value="DNA-DIRECTED RNA POLYMERASES I, II, AND III SUBUNIT RPABC1"/>
    <property type="match status" value="1"/>
</dbReference>
<evidence type="ECO:0000256" key="1">
    <source>
        <dbReference type="ARBA" id="ARBA00004123"/>
    </source>
</evidence>
<dbReference type="PANTHER" id="PTHR10535:SF0">
    <property type="entry name" value="DNA-DIRECTED RNA POLYMERASES I, II, AND III SUBUNIT RPABC1"/>
    <property type="match status" value="1"/>
</dbReference>
<dbReference type="Pfam" id="PF03871">
    <property type="entry name" value="RNA_pol_Rpb5_N"/>
    <property type="match status" value="2"/>
</dbReference>
<dbReference type="InterPro" id="IPR035913">
    <property type="entry name" value="RPB5-like_sf"/>
</dbReference>
<dbReference type="OrthoDB" id="248779at2759"/>